<keyword evidence="1" id="KW-0812">Transmembrane</keyword>
<evidence type="ECO:0000313" key="2">
    <source>
        <dbReference type="EMBL" id="AKP64029.1"/>
    </source>
</evidence>
<evidence type="ECO:0000256" key="1">
    <source>
        <dbReference type="SAM" id="Phobius"/>
    </source>
</evidence>
<dbReference type="RefSeq" id="WP_048732751.1">
    <property type="nucleotide sequence ID" value="NZ_CP012033.1"/>
</dbReference>
<keyword evidence="1" id="KW-1133">Transmembrane helix</keyword>
<protein>
    <recommendedName>
        <fullName evidence="4">DUF2812 domain-containing protein</fullName>
    </recommendedName>
</protein>
<dbReference type="Pfam" id="PF11193">
    <property type="entry name" value="DUF2812"/>
    <property type="match status" value="1"/>
</dbReference>
<dbReference type="InterPro" id="IPR021359">
    <property type="entry name" value="DUF2812"/>
</dbReference>
<evidence type="ECO:0008006" key="4">
    <source>
        <dbReference type="Google" id="ProtNLM"/>
    </source>
</evidence>
<dbReference type="KEGG" id="lko:ABN16_02810"/>
<proteinExistence type="predicted"/>
<feature type="transmembrane region" description="Helical" evidence="1">
    <location>
        <begin position="174"/>
        <end position="193"/>
    </location>
</feature>
<accession>A0AAC8UUL1</accession>
<gene>
    <name evidence="2" type="ORF">ABN16_02810</name>
</gene>
<dbReference type="Proteomes" id="UP000036000">
    <property type="component" value="Chromosome"/>
</dbReference>
<feature type="transmembrane region" description="Helical" evidence="1">
    <location>
        <begin position="117"/>
        <end position="135"/>
    </location>
</feature>
<reference evidence="2 3" key="1">
    <citation type="submission" date="2015-07" db="EMBL/GenBank/DDBJ databases">
        <title>Lactobacillus korensis/26-25/ whole genome sequencing.</title>
        <authorList>
            <person name="Kim M.K."/>
            <person name="Im W.-T."/>
            <person name="Srinivasan S."/>
            <person name="Lee J.-J."/>
        </authorList>
    </citation>
    <scope>NUCLEOTIDE SEQUENCE [LARGE SCALE GENOMIC DNA]</scope>
    <source>
        <strain evidence="2 3">26-25</strain>
    </source>
</reference>
<evidence type="ECO:0000313" key="3">
    <source>
        <dbReference type="Proteomes" id="UP000036000"/>
    </source>
</evidence>
<sequence length="202" mass="24194">MKRFHVFLDLNEEEDWINAVQETGYRLTAVNPFLHRYTFEALTANDQFNPYTRLDFRDKGMSRRNYQNYRQLFSDSGWQLTAGSRHGGIQYFQQKSAASANDIFSDERSKVRCRRRFSRFSAIYGVVFLIYFFYIKGVENVNIVDVKTWYFTPGLWQMQGESFWKALLFETPFVLLRMLLVYIFLIVGIYYLCRAIRNGYRE</sequence>
<keyword evidence="3" id="KW-1185">Reference proteome</keyword>
<organism evidence="2 3">
    <name type="scientific">Levilactobacillus koreensis</name>
    <dbReference type="NCBI Taxonomy" id="637971"/>
    <lineage>
        <taxon>Bacteria</taxon>
        <taxon>Bacillati</taxon>
        <taxon>Bacillota</taxon>
        <taxon>Bacilli</taxon>
        <taxon>Lactobacillales</taxon>
        <taxon>Lactobacillaceae</taxon>
        <taxon>Levilactobacillus</taxon>
    </lineage>
</organism>
<dbReference type="AlphaFoldDB" id="A0AAC8UUL1"/>
<keyword evidence="1" id="KW-0472">Membrane</keyword>
<dbReference type="EMBL" id="CP012033">
    <property type="protein sequence ID" value="AKP64029.1"/>
    <property type="molecule type" value="Genomic_DNA"/>
</dbReference>
<name>A0AAC8UUL1_9LACO</name>